<dbReference type="InterPro" id="IPR045323">
    <property type="entry name" value="CCDC34"/>
</dbReference>
<organism evidence="2 3">
    <name type="scientific">Staurois parvus</name>
    <dbReference type="NCBI Taxonomy" id="386267"/>
    <lineage>
        <taxon>Eukaryota</taxon>
        <taxon>Metazoa</taxon>
        <taxon>Chordata</taxon>
        <taxon>Craniata</taxon>
        <taxon>Vertebrata</taxon>
        <taxon>Euteleostomi</taxon>
        <taxon>Amphibia</taxon>
        <taxon>Batrachia</taxon>
        <taxon>Anura</taxon>
        <taxon>Neobatrachia</taxon>
        <taxon>Ranoidea</taxon>
        <taxon>Ranidae</taxon>
        <taxon>Staurois</taxon>
    </lineage>
</organism>
<dbReference type="PANTHER" id="PTHR23247">
    <property type="entry name" value="NY-REN-41 ANTIGEN L15 -RELATED"/>
    <property type="match status" value="1"/>
</dbReference>
<dbReference type="EMBL" id="CATNWA010007232">
    <property type="protein sequence ID" value="CAI9553629.1"/>
    <property type="molecule type" value="Genomic_DNA"/>
</dbReference>
<evidence type="ECO:0000313" key="3">
    <source>
        <dbReference type="Proteomes" id="UP001162483"/>
    </source>
</evidence>
<reference evidence="2" key="1">
    <citation type="submission" date="2023-05" db="EMBL/GenBank/DDBJ databases">
        <authorList>
            <person name="Stuckert A."/>
        </authorList>
    </citation>
    <scope>NUCLEOTIDE SEQUENCE</scope>
</reference>
<dbReference type="Proteomes" id="UP001162483">
    <property type="component" value="Unassembled WGS sequence"/>
</dbReference>
<feature type="non-terminal residue" evidence="2">
    <location>
        <position position="129"/>
    </location>
</feature>
<protein>
    <submittedName>
        <fullName evidence="2">Uncharacterized protein</fullName>
    </submittedName>
</protein>
<name>A0ABN9C0V0_9NEOB</name>
<proteinExistence type="predicted"/>
<feature type="non-terminal residue" evidence="2">
    <location>
        <position position="1"/>
    </location>
</feature>
<feature type="region of interest" description="Disordered" evidence="1">
    <location>
        <begin position="90"/>
        <end position="129"/>
    </location>
</feature>
<comment type="caution">
    <text evidence="2">The sequence shown here is derived from an EMBL/GenBank/DDBJ whole genome shotgun (WGS) entry which is preliminary data.</text>
</comment>
<dbReference type="PANTHER" id="PTHR23247:SF2">
    <property type="entry name" value="COILED-COIL DOMAIN-CONTAINING PROTEIN 34"/>
    <property type="match status" value="1"/>
</dbReference>
<sequence>ESFTGRSKSCDVGNTEDSPYSLSPIYHDTFESENKDCESETKCSSDLNMNKGKSTSVIEQSLANMHLSPWETWLLNKEKQCRIELQKKVSEEMKQEEEKRKAHEKKELQKRLAEEQHKEWVLRKQEQVK</sequence>
<gene>
    <name evidence="2" type="ORF">SPARVUS_LOCUS4070546</name>
</gene>
<keyword evidence="3" id="KW-1185">Reference proteome</keyword>
<accession>A0ABN9C0V0</accession>
<evidence type="ECO:0000313" key="2">
    <source>
        <dbReference type="EMBL" id="CAI9553629.1"/>
    </source>
</evidence>
<feature type="region of interest" description="Disordered" evidence="1">
    <location>
        <begin position="1"/>
        <end position="22"/>
    </location>
</feature>
<evidence type="ECO:0000256" key="1">
    <source>
        <dbReference type="SAM" id="MobiDB-lite"/>
    </source>
</evidence>